<dbReference type="SMART" id="SM00429">
    <property type="entry name" value="IPT"/>
    <property type="match status" value="1"/>
</dbReference>
<dbReference type="Pfam" id="PF01833">
    <property type="entry name" value="TIG"/>
    <property type="match status" value="1"/>
</dbReference>
<dbReference type="EMBL" id="KZ996083">
    <property type="protein sequence ID" value="RKO89450.1"/>
    <property type="molecule type" value="Genomic_DNA"/>
</dbReference>
<sequence>MGTRVGVLSISENNLTGPIPPSLFQAAYRTLQLEQNNFYGPIPSGFYYFAPDTISLGGNNAPPPYLSIKTLSCNNIIFLGISPTWADASGGATFTLEGENFLPVDGFECLFGLSSSPATVLTPESMSCDMPAVVPGTVEVAIAFAGTKVSVETLTILAFPTCEAGYFRLADEFECRICPGEGGSEGGGKLIGIGAGGMGLAKQGFVFSFRVSELYAKEDQLSPIRKVDGTSRLGTADGCRVDRSGRISVGGATRHAPTDAHCCCVTDGRE</sequence>
<protein>
    <recommendedName>
        <fullName evidence="1">IPT/TIG domain-containing protein</fullName>
    </recommendedName>
</protein>
<dbReference type="AlphaFoldDB" id="A0A4P9WEN3"/>
<dbReference type="Proteomes" id="UP000269721">
    <property type="component" value="Unassembled WGS sequence"/>
</dbReference>
<dbReference type="OrthoDB" id="785757at2759"/>
<evidence type="ECO:0000313" key="2">
    <source>
        <dbReference type="EMBL" id="RKO89450.1"/>
    </source>
</evidence>
<dbReference type="Gene3D" id="3.80.10.10">
    <property type="entry name" value="Ribonuclease Inhibitor"/>
    <property type="match status" value="1"/>
</dbReference>
<gene>
    <name evidence="2" type="ORF">BDK51DRAFT_36455</name>
</gene>
<organism evidence="2 3">
    <name type="scientific">Blyttiomyces helicus</name>
    <dbReference type="NCBI Taxonomy" id="388810"/>
    <lineage>
        <taxon>Eukaryota</taxon>
        <taxon>Fungi</taxon>
        <taxon>Fungi incertae sedis</taxon>
        <taxon>Chytridiomycota</taxon>
        <taxon>Chytridiomycota incertae sedis</taxon>
        <taxon>Chytridiomycetes</taxon>
        <taxon>Chytridiomycetes incertae sedis</taxon>
        <taxon>Blyttiomyces</taxon>
    </lineage>
</organism>
<dbReference type="SUPFAM" id="SSF81296">
    <property type="entry name" value="E set domains"/>
    <property type="match status" value="1"/>
</dbReference>
<evidence type="ECO:0000259" key="1">
    <source>
        <dbReference type="SMART" id="SM00429"/>
    </source>
</evidence>
<dbReference type="InterPro" id="IPR032675">
    <property type="entry name" value="LRR_dom_sf"/>
</dbReference>
<dbReference type="Gene3D" id="2.60.40.10">
    <property type="entry name" value="Immunoglobulins"/>
    <property type="match status" value="1"/>
</dbReference>
<dbReference type="InterPro" id="IPR002909">
    <property type="entry name" value="IPT_dom"/>
</dbReference>
<dbReference type="InterPro" id="IPR001611">
    <property type="entry name" value="Leu-rich_rpt"/>
</dbReference>
<dbReference type="Pfam" id="PF00560">
    <property type="entry name" value="LRR_1"/>
    <property type="match status" value="1"/>
</dbReference>
<reference evidence="3" key="1">
    <citation type="journal article" date="2018" name="Nat. Microbiol.">
        <title>Leveraging single-cell genomics to expand the fungal tree of life.</title>
        <authorList>
            <person name="Ahrendt S.R."/>
            <person name="Quandt C.A."/>
            <person name="Ciobanu D."/>
            <person name="Clum A."/>
            <person name="Salamov A."/>
            <person name="Andreopoulos B."/>
            <person name="Cheng J.F."/>
            <person name="Woyke T."/>
            <person name="Pelin A."/>
            <person name="Henrissat B."/>
            <person name="Reynolds N.K."/>
            <person name="Benny G.L."/>
            <person name="Smith M.E."/>
            <person name="James T.Y."/>
            <person name="Grigoriev I.V."/>
        </authorList>
    </citation>
    <scope>NUCLEOTIDE SEQUENCE [LARGE SCALE GENOMIC DNA]</scope>
</reference>
<dbReference type="InterPro" id="IPR013783">
    <property type="entry name" value="Ig-like_fold"/>
</dbReference>
<feature type="domain" description="IPT/TIG" evidence="1">
    <location>
        <begin position="75"/>
        <end position="157"/>
    </location>
</feature>
<evidence type="ECO:0000313" key="3">
    <source>
        <dbReference type="Proteomes" id="UP000269721"/>
    </source>
</evidence>
<accession>A0A4P9WEN3</accession>
<dbReference type="InterPro" id="IPR014756">
    <property type="entry name" value="Ig_E-set"/>
</dbReference>
<proteinExistence type="predicted"/>
<keyword evidence="3" id="KW-1185">Reference proteome</keyword>
<name>A0A4P9WEN3_9FUNG</name>